<evidence type="ECO:0000256" key="1">
    <source>
        <dbReference type="SAM" id="MobiDB-lite"/>
    </source>
</evidence>
<dbReference type="EMBL" id="JALJOU010000046">
    <property type="protein sequence ID" value="KAK9831434.1"/>
    <property type="molecule type" value="Genomic_DNA"/>
</dbReference>
<feature type="signal peptide" evidence="2">
    <location>
        <begin position="1"/>
        <end position="22"/>
    </location>
</feature>
<evidence type="ECO:0000313" key="3">
    <source>
        <dbReference type="EMBL" id="KAK9831434.1"/>
    </source>
</evidence>
<feature type="region of interest" description="Disordered" evidence="1">
    <location>
        <begin position="110"/>
        <end position="141"/>
    </location>
</feature>
<proteinExistence type="predicted"/>
<reference evidence="3 4" key="1">
    <citation type="journal article" date="2024" name="Nat. Commun.">
        <title>Phylogenomics reveals the evolutionary origins of lichenization in chlorophyte algae.</title>
        <authorList>
            <person name="Puginier C."/>
            <person name="Libourel C."/>
            <person name="Otte J."/>
            <person name="Skaloud P."/>
            <person name="Haon M."/>
            <person name="Grisel S."/>
            <person name="Petersen M."/>
            <person name="Berrin J.G."/>
            <person name="Delaux P.M."/>
            <person name="Dal Grande F."/>
            <person name="Keller J."/>
        </authorList>
    </citation>
    <scope>NUCLEOTIDE SEQUENCE [LARGE SCALE GENOMIC DNA]</scope>
    <source>
        <strain evidence="3 4">SAG 245.80</strain>
    </source>
</reference>
<comment type="caution">
    <text evidence="3">The sequence shown here is derived from an EMBL/GenBank/DDBJ whole genome shotgun (WGS) entry which is preliminary data.</text>
</comment>
<feature type="chain" id="PRO_5043609717" evidence="2">
    <location>
        <begin position="23"/>
        <end position="191"/>
    </location>
</feature>
<gene>
    <name evidence="3" type="ORF">WJX81_004453</name>
</gene>
<keyword evidence="2" id="KW-0732">Signal</keyword>
<accession>A0AAW1RCE5</accession>
<organism evidence="3 4">
    <name type="scientific">Elliptochloris bilobata</name>
    <dbReference type="NCBI Taxonomy" id="381761"/>
    <lineage>
        <taxon>Eukaryota</taxon>
        <taxon>Viridiplantae</taxon>
        <taxon>Chlorophyta</taxon>
        <taxon>core chlorophytes</taxon>
        <taxon>Trebouxiophyceae</taxon>
        <taxon>Trebouxiophyceae incertae sedis</taxon>
        <taxon>Elliptochloris clade</taxon>
        <taxon>Elliptochloris</taxon>
    </lineage>
</organism>
<evidence type="ECO:0000313" key="4">
    <source>
        <dbReference type="Proteomes" id="UP001445335"/>
    </source>
</evidence>
<evidence type="ECO:0000256" key="2">
    <source>
        <dbReference type="SAM" id="SignalP"/>
    </source>
</evidence>
<dbReference type="AlphaFoldDB" id="A0AAW1RCE5"/>
<sequence>MALRCAAVFAVVLLELVSFVGAEVATLQNAAGAATTRAPPVIGSATNATVVVQTPLSASSQLLPVAAGAAPAQAQAAAPTSALTPGPLAAAPENSNVNQAAAARSVQRCQARHTPARQSAAVASPRHLPRTSAPSLRSPAFGDGPVGVANQMLAPGLLSEKGCGPQDAILGVIISDPNRLSEVASDIVTLP</sequence>
<protein>
    <submittedName>
        <fullName evidence="3">Uncharacterized protein</fullName>
    </submittedName>
</protein>
<dbReference type="Proteomes" id="UP001445335">
    <property type="component" value="Unassembled WGS sequence"/>
</dbReference>
<name>A0AAW1RCE5_9CHLO</name>
<keyword evidence="4" id="KW-1185">Reference proteome</keyword>